<accession>A0A845F0S5</accession>
<dbReference type="Gene3D" id="3.10.105.10">
    <property type="entry name" value="Dipeptide-binding Protein, Domain 3"/>
    <property type="match status" value="1"/>
</dbReference>
<dbReference type="GO" id="GO:1904680">
    <property type="term" value="F:peptide transmembrane transporter activity"/>
    <property type="evidence" value="ECO:0007669"/>
    <property type="project" value="TreeGrafter"/>
</dbReference>
<organism evidence="6 7">
    <name type="scientific">Guptibacillus hwajinpoensis</name>
    <dbReference type="NCBI Taxonomy" id="208199"/>
    <lineage>
        <taxon>Bacteria</taxon>
        <taxon>Bacillati</taxon>
        <taxon>Bacillota</taxon>
        <taxon>Bacilli</taxon>
        <taxon>Bacillales</taxon>
        <taxon>Guptibacillaceae</taxon>
        <taxon>Guptibacillus</taxon>
    </lineage>
</organism>
<dbReference type="Proteomes" id="UP000447833">
    <property type="component" value="Unassembled WGS sequence"/>
</dbReference>
<dbReference type="InterPro" id="IPR030678">
    <property type="entry name" value="Peptide/Ni-bd"/>
</dbReference>
<dbReference type="CDD" id="cd08490">
    <property type="entry name" value="PBP2_NikA_DppA_OppA_like_3"/>
    <property type="match status" value="1"/>
</dbReference>
<reference evidence="6 7" key="1">
    <citation type="submission" date="2019-11" db="EMBL/GenBank/DDBJ databases">
        <title>Genome sequences of 17 halophilic strains isolated from different environments.</title>
        <authorList>
            <person name="Furrow R.E."/>
        </authorList>
    </citation>
    <scope>NUCLEOTIDE SEQUENCE [LARGE SCALE GENOMIC DNA]</scope>
    <source>
        <strain evidence="6 7">22506_14_FS</strain>
    </source>
</reference>
<dbReference type="SUPFAM" id="SSF53850">
    <property type="entry name" value="Periplasmic binding protein-like II"/>
    <property type="match status" value="1"/>
</dbReference>
<evidence type="ECO:0000313" key="7">
    <source>
        <dbReference type="Proteomes" id="UP000447833"/>
    </source>
</evidence>
<dbReference type="PIRSF" id="PIRSF002741">
    <property type="entry name" value="MppA"/>
    <property type="match status" value="1"/>
</dbReference>
<keyword evidence="3 4" id="KW-0732">Signal</keyword>
<dbReference type="GO" id="GO:0043190">
    <property type="term" value="C:ATP-binding cassette (ABC) transporter complex"/>
    <property type="evidence" value="ECO:0007669"/>
    <property type="project" value="InterPro"/>
</dbReference>
<feature type="signal peptide" evidence="4">
    <location>
        <begin position="1"/>
        <end position="21"/>
    </location>
</feature>
<dbReference type="PANTHER" id="PTHR30290">
    <property type="entry name" value="PERIPLASMIC BINDING COMPONENT OF ABC TRANSPORTER"/>
    <property type="match status" value="1"/>
</dbReference>
<comment type="caution">
    <text evidence="6">The sequence shown here is derived from an EMBL/GenBank/DDBJ whole genome shotgun (WGS) entry which is preliminary data.</text>
</comment>
<dbReference type="AlphaFoldDB" id="A0A845F0S5"/>
<dbReference type="PROSITE" id="PS51257">
    <property type="entry name" value="PROKAR_LIPOPROTEIN"/>
    <property type="match status" value="1"/>
</dbReference>
<comment type="similarity">
    <text evidence="1">Belongs to the bacterial solute-binding protein 5 family.</text>
</comment>
<evidence type="ECO:0000256" key="2">
    <source>
        <dbReference type="ARBA" id="ARBA00022448"/>
    </source>
</evidence>
<gene>
    <name evidence="6" type="ORF">GLW07_13675</name>
</gene>
<dbReference type="Gene3D" id="3.40.190.10">
    <property type="entry name" value="Periplasmic binding protein-like II"/>
    <property type="match status" value="1"/>
</dbReference>
<evidence type="ECO:0000256" key="1">
    <source>
        <dbReference type="ARBA" id="ARBA00005695"/>
    </source>
</evidence>
<feature type="chain" id="PRO_5039042589" evidence="4">
    <location>
        <begin position="22"/>
        <end position="508"/>
    </location>
</feature>
<dbReference type="EMBL" id="WMEY01000004">
    <property type="protein sequence ID" value="MYL64401.1"/>
    <property type="molecule type" value="Genomic_DNA"/>
</dbReference>
<dbReference type="GO" id="GO:0042597">
    <property type="term" value="C:periplasmic space"/>
    <property type="evidence" value="ECO:0007669"/>
    <property type="project" value="UniProtKB-ARBA"/>
</dbReference>
<proteinExistence type="inferred from homology"/>
<dbReference type="InterPro" id="IPR050035">
    <property type="entry name" value="NikA"/>
</dbReference>
<evidence type="ECO:0000259" key="5">
    <source>
        <dbReference type="Pfam" id="PF00496"/>
    </source>
</evidence>
<dbReference type="Pfam" id="PF00496">
    <property type="entry name" value="SBP_bac_5"/>
    <property type="match status" value="1"/>
</dbReference>
<dbReference type="RefSeq" id="WP_160919856.1">
    <property type="nucleotide sequence ID" value="NZ_WMEY01000004.1"/>
</dbReference>
<dbReference type="InterPro" id="IPR000914">
    <property type="entry name" value="SBP_5_dom"/>
</dbReference>
<name>A0A845F0S5_9BACL</name>
<dbReference type="PANTHER" id="PTHR30290:SF9">
    <property type="entry name" value="OLIGOPEPTIDE-BINDING PROTEIN APPA"/>
    <property type="match status" value="1"/>
</dbReference>
<dbReference type="NCBIfam" id="NF045468">
    <property type="entry name" value="Opp5A_nikA"/>
    <property type="match status" value="1"/>
</dbReference>
<dbReference type="GO" id="GO:0015833">
    <property type="term" value="P:peptide transport"/>
    <property type="evidence" value="ECO:0007669"/>
    <property type="project" value="TreeGrafter"/>
</dbReference>
<dbReference type="InterPro" id="IPR039424">
    <property type="entry name" value="SBP_5"/>
</dbReference>
<protein>
    <submittedName>
        <fullName evidence="6">ABC transporter substrate-binding protein</fullName>
    </submittedName>
</protein>
<feature type="domain" description="Solute-binding protein family 5" evidence="5">
    <location>
        <begin position="73"/>
        <end position="423"/>
    </location>
</feature>
<keyword evidence="2" id="KW-0813">Transport</keyword>
<evidence type="ECO:0000256" key="3">
    <source>
        <dbReference type="ARBA" id="ARBA00022729"/>
    </source>
</evidence>
<evidence type="ECO:0000256" key="4">
    <source>
        <dbReference type="SAM" id="SignalP"/>
    </source>
</evidence>
<evidence type="ECO:0000313" key="6">
    <source>
        <dbReference type="EMBL" id="MYL64401.1"/>
    </source>
</evidence>
<sequence length="508" mass="56649">MGSKKILVVALLCLMISIVSACSLDSNTNEKQENKSVTFLSNFPIDTLDPHLSYTPVRAGITETLVKINESFELEPWLATEWSSTGNGKKWTFMIRNNVTFQNGKKVDAEAVKRSLERSVAISESMKTALKIESIEADGQALTLTLQEPVTQLPSELVHPNTAIVDSEIDNMEQHPVGTGPFKVASFSANSKVELEGNSDYWDGDPKLDQAVLTFNEDANARTLALQSGDADIVYRPAFESLELLKQDSSIKTEVVPGIRTQLFLYHFGNVFKNENMRKAFDHMIDRNTVVSSTLSGYATIAGGPFSSELPFASNEEKEFNLDQAKEYLEAAGVEIKDDKAMKDGKQLSLKLLTYSYRPELPLMAQILQSNAKQLGIEIEIEQAENIDEAMAKQDDWDLATYSLLTAPRGDASYFMNAAFRPGGYLYEATRMNNQEVTNVADKLNDTVDPKEREKLAMEASQIINENELHSFIVHPSNVVAYKESVKNWVTSKSEFYVLTKDLDVKTE</sequence>